<proteinExistence type="predicted"/>
<evidence type="ECO:0000313" key="1">
    <source>
        <dbReference type="EMBL" id="CBA74766.1"/>
    </source>
</evidence>
<gene>
    <name evidence="1" type="ORF">ARN_25030</name>
</gene>
<dbReference type="AlphaFoldDB" id="D2U1R4"/>
<dbReference type="EMBL" id="FN545246">
    <property type="protein sequence ID" value="CBA74766.1"/>
    <property type="molecule type" value="Genomic_DNA"/>
</dbReference>
<organism evidence="1">
    <name type="scientific">Arsenophonus nasoniae</name>
    <name type="common">son-killer infecting Nasonia vitripennis</name>
    <dbReference type="NCBI Taxonomy" id="638"/>
    <lineage>
        <taxon>Bacteria</taxon>
        <taxon>Pseudomonadati</taxon>
        <taxon>Pseudomonadota</taxon>
        <taxon>Gammaproteobacteria</taxon>
        <taxon>Enterobacterales</taxon>
        <taxon>Morganellaceae</taxon>
        <taxon>Arsenophonus</taxon>
    </lineage>
</organism>
<protein>
    <submittedName>
        <fullName evidence="1">Uncharacterized protein</fullName>
    </submittedName>
</protein>
<name>D2U1R4_9GAMM</name>
<reference evidence="1" key="1">
    <citation type="journal article" date="2010" name="Insect Mol. Biol.">
        <title>The draft genome sequence of Arsenophonus nasoniae, son-killer bacterium of Nasonia vitripennis, reveals genes associated with virulence and symbiosis.</title>
        <authorList>
            <person name="Wilkes T."/>
            <person name="Darby A.C."/>
            <person name="Choi J."/>
            <person name="Colborne J.K."/>
            <person name="Werren J.H."/>
            <person name="Hurst G.D.D."/>
        </authorList>
    </citation>
    <scope>NUCLEOTIDE SEQUENCE</scope>
</reference>
<accession>D2U1R4</accession>
<sequence>MTWHKSAFIKEKYFIYQFDNCNRIIYKLSLIQTLLSVPVDLFTDYTKKYSIY</sequence>